<dbReference type="AlphaFoldDB" id="A0A6C0EIP9"/>
<sequence length="321" mass="38567">MIDFIYILHYLIIFLGIKYYNRYIKIKNKTILIDNKSNYNIYILSYGIKGDSSYNLCNEYINSLDIVKKCNKLIFLKYHTKKNNIFNFKRALKSLGTPINDKIIIIYNSSIDPNNMLLTLNNFDYNFIIINIEQVSRKIVLNNLLSIDKNNCKNITLCDYSYANIELLKNNNIKSMLLPYGIYKNEIYNFEKNIDISTISFKSEECVSRRSHIYNLLINNFKDVVDIKGWVYERDKLLFRSKILINVHHFTDYTIFEEIRCNRCIFNKIIVISEYSYKWENFPLKEHMIFTDYDNIINKTKEVLNNYDYYHNLLFKNLKYV</sequence>
<keyword evidence="1" id="KW-1133">Transmembrane helix</keyword>
<keyword evidence="1" id="KW-0472">Membrane</keyword>
<feature type="transmembrane region" description="Helical" evidence="1">
    <location>
        <begin position="6"/>
        <end position="21"/>
    </location>
</feature>
<protein>
    <recommendedName>
        <fullName evidence="3">Glycosyltransferase</fullName>
    </recommendedName>
</protein>
<accession>A0A6C0EIP9</accession>
<evidence type="ECO:0000313" key="2">
    <source>
        <dbReference type="EMBL" id="QHT28878.1"/>
    </source>
</evidence>
<evidence type="ECO:0008006" key="3">
    <source>
        <dbReference type="Google" id="ProtNLM"/>
    </source>
</evidence>
<dbReference type="EMBL" id="MN738865">
    <property type="protein sequence ID" value="QHT28878.1"/>
    <property type="molecule type" value="Genomic_DNA"/>
</dbReference>
<name>A0A6C0EIP9_9ZZZZ</name>
<keyword evidence="1" id="KW-0812">Transmembrane</keyword>
<reference evidence="2" key="1">
    <citation type="journal article" date="2020" name="Nature">
        <title>Giant virus diversity and host interactions through global metagenomics.</title>
        <authorList>
            <person name="Schulz F."/>
            <person name="Roux S."/>
            <person name="Paez-Espino D."/>
            <person name="Jungbluth S."/>
            <person name="Walsh D.A."/>
            <person name="Denef V.J."/>
            <person name="McMahon K.D."/>
            <person name="Konstantinidis K.T."/>
            <person name="Eloe-Fadrosh E.A."/>
            <person name="Kyrpides N.C."/>
            <person name="Woyke T."/>
        </authorList>
    </citation>
    <scope>NUCLEOTIDE SEQUENCE</scope>
    <source>
        <strain evidence="2">GVMAG-M-3300001351-8</strain>
    </source>
</reference>
<evidence type="ECO:0000256" key="1">
    <source>
        <dbReference type="SAM" id="Phobius"/>
    </source>
</evidence>
<proteinExistence type="predicted"/>
<organism evidence="2">
    <name type="scientific">viral metagenome</name>
    <dbReference type="NCBI Taxonomy" id="1070528"/>
    <lineage>
        <taxon>unclassified sequences</taxon>
        <taxon>metagenomes</taxon>
        <taxon>organismal metagenomes</taxon>
    </lineage>
</organism>